<feature type="disulfide bond" evidence="3">
    <location>
        <begin position="50"/>
        <end position="73"/>
    </location>
</feature>
<keyword evidence="1 3" id="KW-0420">Kringle</keyword>
<accession>C3ZW83</accession>
<dbReference type="InParanoid" id="C3ZW83"/>
<name>C3ZW83_BRAFL</name>
<dbReference type="PANTHER" id="PTHR24261">
    <property type="entry name" value="PLASMINOGEN-RELATED"/>
    <property type="match status" value="1"/>
</dbReference>
<dbReference type="InterPro" id="IPR013806">
    <property type="entry name" value="Kringle-like"/>
</dbReference>
<dbReference type="Pfam" id="PF00051">
    <property type="entry name" value="Kringle"/>
    <property type="match status" value="1"/>
</dbReference>
<evidence type="ECO:0000259" key="4">
    <source>
        <dbReference type="PROSITE" id="PS50070"/>
    </source>
</evidence>
<evidence type="ECO:0000256" key="1">
    <source>
        <dbReference type="ARBA" id="ARBA00022572"/>
    </source>
</evidence>
<sequence>MDTWNGKGETYRGSVGLTRTGKRCQRWDSQFPHKHSYSLAEKPELEENYCRNPSGAEAPWCYTTDPKKRWDYCSIPAWYFINF</sequence>
<dbReference type="Gene3D" id="2.40.20.10">
    <property type="entry name" value="Plasminogen Kringle 4"/>
    <property type="match status" value="1"/>
</dbReference>
<dbReference type="PRINTS" id="PR00018">
    <property type="entry name" value="KRINGLE"/>
</dbReference>
<dbReference type="SUPFAM" id="SSF57440">
    <property type="entry name" value="Kringle-like"/>
    <property type="match status" value="1"/>
</dbReference>
<comment type="caution">
    <text evidence="3">Lacks conserved residue(s) required for the propagation of feature annotation.</text>
</comment>
<dbReference type="InterPro" id="IPR050759">
    <property type="entry name" value="Serine_protease_kringle"/>
</dbReference>
<evidence type="ECO:0000256" key="3">
    <source>
        <dbReference type="PROSITE-ProRule" id="PRU00121"/>
    </source>
</evidence>
<keyword evidence="2 3" id="KW-1015">Disulfide bond</keyword>
<dbReference type="InterPro" id="IPR000001">
    <property type="entry name" value="Kringle"/>
</dbReference>
<gene>
    <name evidence="5" type="ORF">BRAFLDRAFT_241616</name>
</gene>
<evidence type="ECO:0000256" key="2">
    <source>
        <dbReference type="ARBA" id="ARBA00023157"/>
    </source>
</evidence>
<dbReference type="PANTHER" id="PTHR24261:SF7">
    <property type="entry name" value="KRINGLE DOMAIN-CONTAINING PROTEIN"/>
    <property type="match status" value="1"/>
</dbReference>
<dbReference type="EMBL" id="GG666696">
    <property type="protein sequence ID" value="EEN43214.1"/>
    <property type="molecule type" value="Genomic_DNA"/>
</dbReference>
<proteinExistence type="predicted"/>
<evidence type="ECO:0000313" key="5">
    <source>
        <dbReference type="EMBL" id="EEN43214.1"/>
    </source>
</evidence>
<reference evidence="5" key="1">
    <citation type="journal article" date="2008" name="Nature">
        <title>The amphioxus genome and the evolution of the chordate karyotype.</title>
        <authorList>
            <consortium name="US DOE Joint Genome Institute (JGI-PGF)"/>
            <person name="Putnam N.H."/>
            <person name="Butts T."/>
            <person name="Ferrier D.E.K."/>
            <person name="Furlong R.F."/>
            <person name="Hellsten U."/>
            <person name="Kawashima T."/>
            <person name="Robinson-Rechavi M."/>
            <person name="Shoguchi E."/>
            <person name="Terry A."/>
            <person name="Yu J.-K."/>
            <person name="Benito-Gutierrez E.L."/>
            <person name="Dubchak I."/>
            <person name="Garcia-Fernandez J."/>
            <person name="Gibson-Brown J.J."/>
            <person name="Grigoriev I.V."/>
            <person name="Horton A.C."/>
            <person name="de Jong P.J."/>
            <person name="Jurka J."/>
            <person name="Kapitonov V.V."/>
            <person name="Kohara Y."/>
            <person name="Kuroki Y."/>
            <person name="Lindquist E."/>
            <person name="Lucas S."/>
            <person name="Osoegawa K."/>
            <person name="Pennacchio L.A."/>
            <person name="Salamov A.A."/>
            <person name="Satou Y."/>
            <person name="Sauka-Spengler T."/>
            <person name="Schmutz J."/>
            <person name="Shin-I T."/>
            <person name="Toyoda A."/>
            <person name="Bronner-Fraser M."/>
            <person name="Fujiyama A."/>
            <person name="Holland L.Z."/>
            <person name="Holland P.W.H."/>
            <person name="Satoh N."/>
            <person name="Rokhsar D.S."/>
        </authorList>
    </citation>
    <scope>NUCLEOTIDE SEQUENCE [LARGE SCALE GENOMIC DNA]</scope>
    <source>
        <strain evidence="5">S238N-H82</strain>
        <tissue evidence="5">Testes</tissue>
    </source>
</reference>
<dbReference type="InterPro" id="IPR038178">
    <property type="entry name" value="Kringle_sf"/>
</dbReference>
<dbReference type="PROSITE" id="PS50070">
    <property type="entry name" value="KRINGLE_2"/>
    <property type="match status" value="1"/>
</dbReference>
<dbReference type="InterPro" id="IPR018056">
    <property type="entry name" value="Kringle_CS"/>
</dbReference>
<protein>
    <recommendedName>
        <fullName evidence="4">Kringle domain-containing protein</fullName>
    </recommendedName>
</protein>
<dbReference type="SMART" id="SM00130">
    <property type="entry name" value="KR"/>
    <property type="match status" value="1"/>
</dbReference>
<feature type="domain" description="Kringle" evidence="4">
    <location>
        <begin position="2"/>
        <end position="76"/>
    </location>
</feature>
<dbReference type="CDD" id="cd00108">
    <property type="entry name" value="KR"/>
    <property type="match status" value="1"/>
</dbReference>
<dbReference type="AlphaFoldDB" id="C3ZW83"/>
<dbReference type="PROSITE" id="PS00021">
    <property type="entry name" value="KRINGLE_1"/>
    <property type="match status" value="1"/>
</dbReference>
<organism>
    <name type="scientific">Branchiostoma floridae</name>
    <name type="common">Florida lancelet</name>
    <name type="synonym">Amphioxus</name>
    <dbReference type="NCBI Taxonomy" id="7739"/>
    <lineage>
        <taxon>Eukaryota</taxon>
        <taxon>Metazoa</taxon>
        <taxon>Chordata</taxon>
        <taxon>Cephalochordata</taxon>
        <taxon>Leptocardii</taxon>
        <taxon>Amphioxiformes</taxon>
        <taxon>Branchiostomatidae</taxon>
        <taxon>Branchiostoma</taxon>
    </lineage>
</organism>